<protein>
    <submittedName>
        <fullName evidence="1">Uncharacterized protein</fullName>
    </submittedName>
</protein>
<name>A0A9X9Q6F8_GULGU</name>
<keyword evidence="2" id="KW-1185">Reference proteome</keyword>
<gene>
    <name evidence="1" type="ORF">BN2614_LOCUS6</name>
</gene>
<sequence>METRGIWSSCSLKDPVEPRPGPSWAWTDALWRLWQKLVVALIPQLL</sequence>
<evidence type="ECO:0000313" key="2">
    <source>
        <dbReference type="Proteomes" id="UP000269945"/>
    </source>
</evidence>
<proteinExistence type="predicted"/>
<dbReference type="AlphaFoldDB" id="A0A9X9Q6F8"/>
<accession>A0A9X9Q6F8</accession>
<comment type="caution">
    <text evidence="1">The sequence shown here is derived from an EMBL/GenBank/DDBJ whole genome shotgun (WGS) entry which is preliminary data.</text>
</comment>
<evidence type="ECO:0000313" key="1">
    <source>
        <dbReference type="EMBL" id="VCX36361.1"/>
    </source>
</evidence>
<organism evidence="1 2">
    <name type="scientific">Gulo gulo</name>
    <name type="common">Wolverine</name>
    <name type="synonym">Gluton</name>
    <dbReference type="NCBI Taxonomy" id="48420"/>
    <lineage>
        <taxon>Eukaryota</taxon>
        <taxon>Metazoa</taxon>
        <taxon>Chordata</taxon>
        <taxon>Craniata</taxon>
        <taxon>Vertebrata</taxon>
        <taxon>Euteleostomi</taxon>
        <taxon>Mammalia</taxon>
        <taxon>Eutheria</taxon>
        <taxon>Laurasiatheria</taxon>
        <taxon>Carnivora</taxon>
        <taxon>Caniformia</taxon>
        <taxon>Musteloidea</taxon>
        <taxon>Mustelidae</taxon>
        <taxon>Guloninae</taxon>
        <taxon>Gulo</taxon>
    </lineage>
</organism>
<reference evidence="1 2" key="1">
    <citation type="submission" date="2018-10" db="EMBL/GenBank/DDBJ databases">
        <authorList>
            <person name="Ekblom R."/>
            <person name="Jareborg N."/>
        </authorList>
    </citation>
    <scope>NUCLEOTIDE SEQUENCE [LARGE SCALE GENOMIC DNA]</scope>
    <source>
        <tissue evidence="1">Muscle</tissue>
    </source>
</reference>
<dbReference type="EMBL" id="CYRY02042644">
    <property type="protein sequence ID" value="VCX36361.1"/>
    <property type="molecule type" value="Genomic_DNA"/>
</dbReference>
<dbReference type="Proteomes" id="UP000269945">
    <property type="component" value="Unassembled WGS sequence"/>
</dbReference>